<evidence type="ECO:0000256" key="1">
    <source>
        <dbReference type="ARBA" id="ARBA00012513"/>
    </source>
</evidence>
<dbReference type="OrthoDB" id="8946555at2759"/>
<evidence type="ECO:0000256" key="5">
    <source>
        <dbReference type="ARBA" id="ARBA00022741"/>
    </source>
</evidence>
<protein>
    <recommendedName>
        <fullName evidence="1">non-specific serine/threonine protein kinase</fullName>
        <ecNumber evidence="1">2.7.11.1</ecNumber>
    </recommendedName>
</protein>
<dbReference type="EC" id="2.7.11.1" evidence="1"/>
<evidence type="ECO:0000256" key="9">
    <source>
        <dbReference type="ARBA" id="ARBA00048679"/>
    </source>
</evidence>
<dbReference type="PANTHER" id="PTHR24342">
    <property type="entry name" value="SERINE/THREONINE-PROTEIN KINASE 17"/>
    <property type="match status" value="1"/>
</dbReference>
<dbReference type="GO" id="GO:0035556">
    <property type="term" value="P:intracellular signal transduction"/>
    <property type="evidence" value="ECO:0007669"/>
    <property type="project" value="TreeGrafter"/>
</dbReference>
<dbReference type="SUPFAM" id="SSF56112">
    <property type="entry name" value="Protein kinase-like (PK-like)"/>
    <property type="match status" value="1"/>
</dbReference>
<dbReference type="FunFam" id="3.30.200.20:FF:000175">
    <property type="entry name" value="Serine/threonine-protein kinase 17B"/>
    <property type="match status" value="1"/>
</dbReference>
<dbReference type="GO" id="GO:0005634">
    <property type="term" value="C:nucleus"/>
    <property type="evidence" value="ECO:0007669"/>
    <property type="project" value="TreeGrafter"/>
</dbReference>
<keyword evidence="4" id="KW-0808">Transferase</keyword>
<sequence length="185" mass="20932">MLHVTTASERPFLRGDVFNHCNGFCRGKFAVVKKCVEKRTGREYAAKFLRKRRKGQDCRLEIIHEIAVLELATASPRVISLHQVYETAKQMGLVIQLTPPTVTSPHALLNRGFFTKVRLRPLSDHTGRGPRVNTVNLFPQCIALASPWELVKMLWFGGKPLCRGDCPGTVQSWERETQLGHRQTA</sequence>
<evidence type="ECO:0000256" key="4">
    <source>
        <dbReference type="ARBA" id="ARBA00022679"/>
    </source>
</evidence>
<evidence type="ECO:0000259" key="11">
    <source>
        <dbReference type="Pfam" id="PF00069"/>
    </source>
</evidence>
<evidence type="ECO:0000256" key="8">
    <source>
        <dbReference type="ARBA" id="ARBA00047899"/>
    </source>
</evidence>
<evidence type="ECO:0000313" key="12">
    <source>
        <dbReference type="EMBL" id="KAG9355978.1"/>
    </source>
</evidence>
<dbReference type="EMBL" id="JAFBMS010000001">
    <property type="protein sequence ID" value="KAG9355978.1"/>
    <property type="molecule type" value="Genomic_DNA"/>
</dbReference>
<name>A0A8T2PXH8_9TELE</name>
<dbReference type="AlphaFoldDB" id="A0A8T2PXH8"/>
<comment type="catalytic activity">
    <reaction evidence="8">
        <text>L-threonyl-[protein] + ATP = O-phospho-L-threonyl-[protein] + ADP + H(+)</text>
        <dbReference type="Rhea" id="RHEA:46608"/>
        <dbReference type="Rhea" id="RHEA-COMP:11060"/>
        <dbReference type="Rhea" id="RHEA-COMP:11605"/>
        <dbReference type="ChEBI" id="CHEBI:15378"/>
        <dbReference type="ChEBI" id="CHEBI:30013"/>
        <dbReference type="ChEBI" id="CHEBI:30616"/>
        <dbReference type="ChEBI" id="CHEBI:61977"/>
        <dbReference type="ChEBI" id="CHEBI:456216"/>
        <dbReference type="EC" id="2.7.11.1"/>
    </reaction>
</comment>
<keyword evidence="5" id="KW-0547">Nucleotide-binding</keyword>
<comment type="caution">
    <text evidence="12">The sequence shown here is derived from an EMBL/GenBank/DDBJ whole genome shotgun (WGS) entry which is preliminary data.</text>
</comment>
<comment type="catalytic activity">
    <reaction evidence="9">
        <text>L-seryl-[protein] + ATP = O-phospho-L-seryl-[protein] + ADP + H(+)</text>
        <dbReference type="Rhea" id="RHEA:17989"/>
        <dbReference type="Rhea" id="RHEA-COMP:9863"/>
        <dbReference type="Rhea" id="RHEA-COMP:11604"/>
        <dbReference type="ChEBI" id="CHEBI:15378"/>
        <dbReference type="ChEBI" id="CHEBI:29999"/>
        <dbReference type="ChEBI" id="CHEBI:30616"/>
        <dbReference type="ChEBI" id="CHEBI:83421"/>
        <dbReference type="ChEBI" id="CHEBI:456216"/>
        <dbReference type="EC" id="2.7.11.1"/>
    </reaction>
</comment>
<reference evidence="12" key="1">
    <citation type="thesis" date="2021" institute="BYU ScholarsArchive" country="Provo, UT, USA">
        <title>Applications of and Algorithms for Genome Assembly and Genomic Analyses with an Emphasis on Marine Teleosts.</title>
        <authorList>
            <person name="Pickett B.D."/>
        </authorList>
    </citation>
    <scope>NUCLEOTIDE SEQUENCE</scope>
    <source>
        <strain evidence="12">HI-2016</strain>
    </source>
</reference>
<keyword evidence="6" id="KW-0418">Kinase</keyword>
<keyword evidence="13" id="KW-1185">Reference proteome</keyword>
<keyword evidence="3" id="KW-0597">Phosphoprotein</keyword>
<comment type="similarity">
    <text evidence="10">Belongs to the protein kinase superfamily. CAMK Ser/Thr protein kinase family. DAP kinase subfamily.</text>
</comment>
<evidence type="ECO:0000256" key="3">
    <source>
        <dbReference type="ARBA" id="ARBA00022553"/>
    </source>
</evidence>
<dbReference type="PANTHER" id="PTHR24342:SF12">
    <property type="entry name" value="DEATH-ASSOCIATED PROTEIN KINASE RELATED"/>
    <property type="match status" value="1"/>
</dbReference>
<keyword evidence="7" id="KW-0067">ATP-binding</keyword>
<proteinExistence type="inferred from homology"/>
<dbReference type="Pfam" id="PF00069">
    <property type="entry name" value="Pkinase"/>
    <property type="match status" value="1"/>
</dbReference>
<dbReference type="InterPro" id="IPR011009">
    <property type="entry name" value="Kinase-like_dom_sf"/>
</dbReference>
<dbReference type="Proteomes" id="UP000824540">
    <property type="component" value="Unassembled WGS sequence"/>
</dbReference>
<evidence type="ECO:0000256" key="10">
    <source>
        <dbReference type="ARBA" id="ARBA00060827"/>
    </source>
</evidence>
<gene>
    <name evidence="12" type="ORF">JZ751_000822</name>
</gene>
<dbReference type="GO" id="GO:0004674">
    <property type="term" value="F:protein serine/threonine kinase activity"/>
    <property type="evidence" value="ECO:0007669"/>
    <property type="project" value="UniProtKB-KW"/>
</dbReference>
<evidence type="ECO:0000313" key="13">
    <source>
        <dbReference type="Proteomes" id="UP000824540"/>
    </source>
</evidence>
<evidence type="ECO:0000256" key="2">
    <source>
        <dbReference type="ARBA" id="ARBA00022527"/>
    </source>
</evidence>
<dbReference type="InterPro" id="IPR000719">
    <property type="entry name" value="Prot_kinase_dom"/>
</dbReference>
<dbReference type="GO" id="GO:0005524">
    <property type="term" value="F:ATP binding"/>
    <property type="evidence" value="ECO:0007669"/>
    <property type="project" value="UniProtKB-KW"/>
</dbReference>
<dbReference type="Gene3D" id="3.30.200.20">
    <property type="entry name" value="Phosphorylase Kinase, domain 1"/>
    <property type="match status" value="1"/>
</dbReference>
<keyword evidence="2" id="KW-0723">Serine/threonine-protein kinase</keyword>
<feature type="domain" description="Protein kinase" evidence="11">
    <location>
        <begin position="26"/>
        <end position="101"/>
    </location>
</feature>
<accession>A0A8T2PXH8</accession>
<dbReference type="GO" id="GO:0043065">
    <property type="term" value="P:positive regulation of apoptotic process"/>
    <property type="evidence" value="ECO:0007669"/>
    <property type="project" value="TreeGrafter"/>
</dbReference>
<evidence type="ECO:0000256" key="6">
    <source>
        <dbReference type="ARBA" id="ARBA00022777"/>
    </source>
</evidence>
<evidence type="ECO:0000256" key="7">
    <source>
        <dbReference type="ARBA" id="ARBA00022840"/>
    </source>
</evidence>
<organism evidence="12 13">
    <name type="scientific">Albula glossodonta</name>
    <name type="common">roundjaw bonefish</name>
    <dbReference type="NCBI Taxonomy" id="121402"/>
    <lineage>
        <taxon>Eukaryota</taxon>
        <taxon>Metazoa</taxon>
        <taxon>Chordata</taxon>
        <taxon>Craniata</taxon>
        <taxon>Vertebrata</taxon>
        <taxon>Euteleostomi</taxon>
        <taxon>Actinopterygii</taxon>
        <taxon>Neopterygii</taxon>
        <taxon>Teleostei</taxon>
        <taxon>Albuliformes</taxon>
        <taxon>Albulidae</taxon>
        <taxon>Albula</taxon>
    </lineage>
</organism>